<sequence length="169" mass="20026">MIIFSIPHLKEENVDYRPFDEDKDIFLLYNWTAKDKEWLDEELIPEESSAEDFERLIEKYRSEKGEWLVWQQEGMDVGITFFLPSAESNGQPWIGTVIVNPEYRRAGYGKEIIRHITHLVKQNKVIFAANPFAFDDWHRFLGTAGFEQYKIEKDESGREYLLFVLPIDT</sequence>
<proteinExistence type="predicted"/>
<gene>
    <name evidence="2" type="ORF">FCL54_07610</name>
</gene>
<accession>A0A5R9FA02</accession>
<dbReference type="InterPro" id="IPR000182">
    <property type="entry name" value="GNAT_dom"/>
</dbReference>
<evidence type="ECO:0000313" key="2">
    <source>
        <dbReference type="EMBL" id="TLS37683.1"/>
    </source>
</evidence>
<dbReference type="PROSITE" id="PS51186">
    <property type="entry name" value="GNAT"/>
    <property type="match status" value="1"/>
</dbReference>
<dbReference type="Gene3D" id="3.40.630.30">
    <property type="match status" value="1"/>
</dbReference>
<dbReference type="GO" id="GO:0016747">
    <property type="term" value="F:acyltransferase activity, transferring groups other than amino-acyl groups"/>
    <property type="evidence" value="ECO:0007669"/>
    <property type="project" value="InterPro"/>
</dbReference>
<dbReference type="AlphaFoldDB" id="A0A5R9FA02"/>
<dbReference type="InterPro" id="IPR016181">
    <property type="entry name" value="Acyl_CoA_acyltransferase"/>
</dbReference>
<feature type="domain" description="N-acetyltransferase" evidence="1">
    <location>
        <begin position="14"/>
        <end position="168"/>
    </location>
</feature>
<dbReference type="Proteomes" id="UP000308230">
    <property type="component" value="Unassembled WGS sequence"/>
</dbReference>
<reference evidence="2 3" key="1">
    <citation type="submission" date="2019-04" db="EMBL/GenBank/DDBJ databases">
        <title>Bacillus caeni sp. nov., a bacterium isolated from mangrove sediment.</title>
        <authorList>
            <person name="Huang H."/>
            <person name="Mo K."/>
            <person name="Hu Y."/>
        </authorList>
    </citation>
    <scope>NUCLEOTIDE SEQUENCE [LARGE SCALE GENOMIC DNA]</scope>
    <source>
        <strain evidence="2 3">HB172195</strain>
    </source>
</reference>
<organism evidence="2 3">
    <name type="scientific">Exobacillus caeni</name>
    <dbReference type="NCBI Taxonomy" id="2574798"/>
    <lineage>
        <taxon>Bacteria</taxon>
        <taxon>Bacillati</taxon>
        <taxon>Bacillota</taxon>
        <taxon>Bacilli</taxon>
        <taxon>Bacillales</taxon>
        <taxon>Guptibacillaceae</taxon>
        <taxon>Exobacillus</taxon>
    </lineage>
</organism>
<evidence type="ECO:0000313" key="3">
    <source>
        <dbReference type="Proteomes" id="UP000308230"/>
    </source>
</evidence>
<name>A0A5R9FA02_9BACL</name>
<dbReference type="SUPFAM" id="SSF55729">
    <property type="entry name" value="Acyl-CoA N-acyltransferases (Nat)"/>
    <property type="match status" value="1"/>
</dbReference>
<dbReference type="EMBL" id="SWLG01000005">
    <property type="protein sequence ID" value="TLS37683.1"/>
    <property type="molecule type" value="Genomic_DNA"/>
</dbReference>
<dbReference type="Pfam" id="PF00583">
    <property type="entry name" value="Acetyltransf_1"/>
    <property type="match status" value="1"/>
</dbReference>
<comment type="caution">
    <text evidence="2">The sequence shown here is derived from an EMBL/GenBank/DDBJ whole genome shotgun (WGS) entry which is preliminary data.</text>
</comment>
<keyword evidence="2" id="KW-0808">Transferase</keyword>
<keyword evidence="3" id="KW-1185">Reference proteome</keyword>
<protein>
    <submittedName>
        <fullName evidence="2">GNAT family N-acetyltransferase</fullName>
    </submittedName>
</protein>
<evidence type="ECO:0000259" key="1">
    <source>
        <dbReference type="PROSITE" id="PS51186"/>
    </source>
</evidence>
<dbReference type="OrthoDB" id="2934055at2"/>
<dbReference type="CDD" id="cd04301">
    <property type="entry name" value="NAT_SF"/>
    <property type="match status" value="1"/>
</dbReference>